<feature type="compositionally biased region" description="Polar residues" evidence="12">
    <location>
        <begin position="414"/>
        <end position="427"/>
    </location>
</feature>
<dbReference type="InterPro" id="IPR050117">
    <property type="entry name" value="MAPK"/>
</dbReference>
<dbReference type="InterPro" id="IPR017441">
    <property type="entry name" value="Protein_kinase_ATP_BS"/>
</dbReference>
<name>A0A0S4JVD7_BODSA</name>
<evidence type="ECO:0000256" key="6">
    <source>
        <dbReference type="ARBA" id="ARBA00022840"/>
    </source>
</evidence>
<dbReference type="VEuPathDB" id="TriTrypDB:BSAL_47785"/>
<dbReference type="AlphaFoldDB" id="A0A0S4JVD7"/>
<evidence type="ECO:0000256" key="12">
    <source>
        <dbReference type="SAM" id="MobiDB-lite"/>
    </source>
</evidence>
<evidence type="ECO:0000256" key="5">
    <source>
        <dbReference type="ARBA" id="ARBA00022777"/>
    </source>
</evidence>
<evidence type="ECO:0000313" key="14">
    <source>
        <dbReference type="EMBL" id="CUG94358.1"/>
    </source>
</evidence>
<keyword evidence="11" id="KW-0460">Magnesium</keyword>
<feature type="region of interest" description="Disordered" evidence="12">
    <location>
        <begin position="345"/>
        <end position="439"/>
    </location>
</feature>
<dbReference type="Gene3D" id="3.30.200.20">
    <property type="entry name" value="Phosphorylase Kinase, domain 1"/>
    <property type="match status" value="1"/>
</dbReference>
<dbReference type="GO" id="GO:0106310">
    <property type="term" value="F:protein serine kinase activity"/>
    <property type="evidence" value="ECO:0007669"/>
    <property type="project" value="RHEA"/>
</dbReference>
<dbReference type="Gene3D" id="1.10.510.10">
    <property type="entry name" value="Transferase(Phosphotransferase) domain 1"/>
    <property type="match status" value="1"/>
</dbReference>
<keyword evidence="3 11" id="KW-0808">Transferase</keyword>
<dbReference type="InterPro" id="IPR011009">
    <property type="entry name" value="Kinase-like_dom_sf"/>
</dbReference>
<comment type="catalytic activity">
    <reaction evidence="7 11">
        <text>L-threonyl-[protein] + ATP = O-phospho-L-threonyl-[protein] + ADP + H(+)</text>
        <dbReference type="Rhea" id="RHEA:46608"/>
        <dbReference type="Rhea" id="RHEA-COMP:11060"/>
        <dbReference type="Rhea" id="RHEA-COMP:11605"/>
        <dbReference type="ChEBI" id="CHEBI:15378"/>
        <dbReference type="ChEBI" id="CHEBI:30013"/>
        <dbReference type="ChEBI" id="CHEBI:30616"/>
        <dbReference type="ChEBI" id="CHEBI:61977"/>
        <dbReference type="ChEBI" id="CHEBI:456216"/>
        <dbReference type="EC" id="2.7.11.24"/>
    </reaction>
</comment>
<dbReference type="EC" id="2.7.11.24" evidence="1 11"/>
<dbReference type="CDD" id="cd07852">
    <property type="entry name" value="STKc_MAPK15-like"/>
    <property type="match status" value="1"/>
</dbReference>
<keyword evidence="6 9" id="KW-0067">ATP-binding</keyword>
<keyword evidence="5 11" id="KW-0418">Kinase</keyword>
<dbReference type="PROSITE" id="PS50011">
    <property type="entry name" value="PROTEIN_KINASE_DOM"/>
    <property type="match status" value="1"/>
</dbReference>
<evidence type="ECO:0000313" key="15">
    <source>
        <dbReference type="Proteomes" id="UP000051952"/>
    </source>
</evidence>
<reference evidence="15" key="1">
    <citation type="submission" date="2015-09" db="EMBL/GenBank/DDBJ databases">
        <authorList>
            <consortium name="Pathogen Informatics"/>
        </authorList>
    </citation>
    <scope>NUCLEOTIDE SEQUENCE [LARGE SCALE GENOMIC DNA]</scope>
    <source>
        <strain evidence="15">Lake Konstanz</strain>
    </source>
</reference>
<sequence>MSSEVEAHIIRKYEIQTQLGKGAYGIVWRAVDRRTKQVVAVKKIFDAFQNSTDAQRTFREVMFLQSLKHDNIIKLLNVHRADNDKDIYLAFEFMETDLHAVIRAHILEDVHKQFIIYQLLRTLKYLHSAEILHRDMKPSNLLLNSDCLMKVADFGLARSILMLEKEQAAKPILTDYIATRWYRAPEILLGSTKYTKGVDMWSVGCIIGELILEKPIFPGNSTINQLERIVAVVGRPSPQDLAATNSNFAEAMLESVGRIVPKTFQDLCPKASPEAIDLMMSLMKFNPNERMSAEQALNHPYVAGFHNPRDEPSAPGPITISLPDDTRYTVSEYREKLYAEIAASKKRSERRELPAVGRPLASAGGSAGPSRQANGSAYGSPTPANSQTSAYPRSTTSASGQARVSSGVGERRTTSSSNLAQQRTSAAGVQPRPASKGPL</sequence>
<dbReference type="FunFam" id="3.30.200.20:FF:000166">
    <property type="entry name" value="Mitogen-activated protein kinase"/>
    <property type="match status" value="1"/>
</dbReference>
<feature type="domain" description="Protein kinase" evidence="13">
    <location>
        <begin position="13"/>
        <end position="302"/>
    </location>
</feature>
<keyword evidence="4 9" id="KW-0547">Nucleotide-binding</keyword>
<evidence type="ECO:0000256" key="8">
    <source>
        <dbReference type="ARBA" id="ARBA00048312"/>
    </source>
</evidence>
<dbReference type="PROSITE" id="PS00108">
    <property type="entry name" value="PROTEIN_KINASE_ST"/>
    <property type="match status" value="1"/>
</dbReference>
<gene>
    <name evidence="14" type="ORF">BSAL_47785</name>
</gene>
<dbReference type="PROSITE" id="PS00107">
    <property type="entry name" value="PROTEIN_KINASE_ATP"/>
    <property type="match status" value="1"/>
</dbReference>
<keyword evidence="2 10" id="KW-0723">Serine/threonine-protein kinase</keyword>
<evidence type="ECO:0000256" key="11">
    <source>
        <dbReference type="RuleBase" id="RU361165"/>
    </source>
</evidence>
<dbReference type="Proteomes" id="UP000051952">
    <property type="component" value="Unassembled WGS sequence"/>
</dbReference>
<keyword evidence="15" id="KW-1185">Reference proteome</keyword>
<evidence type="ECO:0000256" key="3">
    <source>
        <dbReference type="ARBA" id="ARBA00022679"/>
    </source>
</evidence>
<dbReference type="FunFam" id="1.10.510.10:FF:000238">
    <property type="entry name" value="Mitogen-activated protein kinase"/>
    <property type="match status" value="1"/>
</dbReference>
<dbReference type="GO" id="GO:0004707">
    <property type="term" value="F:MAP kinase activity"/>
    <property type="evidence" value="ECO:0007669"/>
    <property type="project" value="UniProtKB-EC"/>
</dbReference>
<organism evidence="14 15">
    <name type="scientific">Bodo saltans</name>
    <name type="common">Flagellated protozoan</name>
    <dbReference type="NCBI Taxonomy" id="75058"/>
    <lineage>
        <taxon>Eukaryota</taxon>
        <taxon>Discoba</taxon>
        <taxon>Euglenozoa</taxon>
        <taxon>Kinetoplastea</taxon>
        <taxon>Metakinetoplastina</taxon>
        <taxon>Eubodonida</taxon>
        <taxon>Bodonidae</taxon>
        <taxon>Bodo</taxon>
    </lineage>
</organism>
<dbReference type="PROSITE" id="PS01351">
    <property type="entry name" value="MAPK"/>
    <property type="match status" value="1"/>
</dbReference>
<proteinExistence type="inferred from homology"/>
<evidence type="ECO:0000256" key="10">
    <source>
        <dbReference type="RuleBase" id="RU000304"/>
    </source>
</evidence>
<evidence type="ECO:0000256" key="9">
    <source>
        <dbReference type="PROSITE-ProRule" id="PRU10141"/>
    </source>
</evidence>
<evidence type="ECO:0000256" key="7">
    <source>
        <dbReference type="ARBA" id="ARBA00047592"/>
    </source>
</evidence>
<dbReference type="OrthoDB" id="192887at2759"/>
<dbReference type="EMBL" id="CYKH01002240">
    <property type="protein sequence ID" value="CUG94358.1"/>
    <property type="molecule type" value="Genomic_DNA"/>
</dbReference>
<protein>
    <recommendedName>
        <fullName evidence="1 11">Mitogen-activated protein kinase</fullName>
        <ecNumber evidence="1 11">2.7.11.24</ecNumber>
    </recommendedName>
</protein>
<dbReference type="PANTHER" id="PTHR24055">
    <property type="entry name" value="MITOGEN-ACTIVATED PROTEIN KINASE"/>
    <property type="match status" value="1"/>
</dbReference>
<evidence type="ECO:0000256" key="4">
    <source>
        <dbReference type="ARBA" id="ARBA00022741"/>
    </source>
</evidence>
<feature type="region of interest" description="Disordered" evidence="12">
    <location>
        <begin position="304"/>
        <end position="323"/>
    </location>
</feature>
<dbReference type="SMART" id="SM00220">
    <property type="entry name" value="S_TKc"/>
    <property type="match status" value="1"/>
</dbReference>
<comment type="activity regulation">
    <text evidence="11">Activated by threonine and tyrosine phosphorylation.</text>
</comment>
<evidence type="ECO:0000256" key="1">
    <source>
        <dbReference type="ARBA" id="ARBA00012411"/>
    </source>
</evidence>
<feature type="compositionally biased region" description="Polar residues" evidence="12">
    <location>
        <begin position="369"/>
        <end position="404"/>
    </location>
</feature>
<evidence type="ECO:0000259" key="13">
    <source>
        <dbReference type="PROSITE" id="PS50011"/>
    </source>
</evidence>
<evidence type="ECO:0000256" key="2">
    <source>
        <dbReference type="ARBA" id="ARBA00022527"/>
    </source>
</evidence>
<feature type="binding site" evidence="9">
    <location>
        <position position="43"/>
    </location>
    <ligand>
        <name>ATP</name>
        <dbReference type="ChEBI" id="CHEBI:30616"/>
    </ligand>
</feature>
<dbReference type="InterPro" id="IPR003527">
    <property type="entry name" value="MAP_kinase_CS"/>
</dbReference>
<dbReference type="GO" id="GO:0005524">
    <property type="term" value="F:ATP binding"/>
    <property type="evidence" value="ECO:0007669"/>
    <property type="project" value="UniProtKB-UniRule"/>
</dbReference>
<dbReference type="Pfam" id="PF00069">
    <property type="entry name" value="Pkinase"/>
    <property type="match status" value="1"/>
</dbReference>
<dbReference type="InterPro" id="IPR008271">
    <property type="entry name" value="Ser/Thr_kinase_AS"/>
</dbReference>
<comment type="cofactor">
    <cofactor evidence="11">
        <name>Mg(2+)</name>
        <dbReference type="ChEBI" id="CHEBI:18420"/>
    </cofactor>
</comment>
<dbReference type="SUPFAM" id="SSF56112">
    <property type="entry name" value="Protein kinase-like (PK-like)"/>
    <property type="match status" value="1"/>
</dbReference>
<dbReference type="OMA" id="MDIPRPE"/>
<accession>A0A0S4JVD7</accession>
<comment type="catalytic activity">
    <reaction evidence="8">
        <text>L-seryl-[protein] + ATP = O-phospho-L-seryl-[protein] + ADP + H(+)</text>
        <dbReference type="Rhea" id="RHEA:17989"/>
        <dbReference type="Rhea" id="RHEA-COMP:9863"/>
        <dbReference type="Rhea" id="RHEA-COMP:11604"/>
        <dbReference type="ChEBI" id="CHEBI:15378"/>
        <dbReference type="ChEBI" id="CHEBI:29999"/>
        <dbReference type="ChEBI" id="CHEBI:30616"/>
        <dbReference type="ChEBI" id="CHEBI:83421"/>
        <dbReference type="ChEBI" id="CHEBI:456216"/>
        <dbReference type="EC" id="2.7.11.24"/>
    </reaction>
</comment>
<dbReference type="InterPro" id="IPR000719">
    <property type="entry name" value="Prot_kinase_dom"/>
</dbReference>
<comment type="similarity">
    <text evidence="11">Belongs to the protein kinase superfamily. Ser/Thr protein kinase family. MAP kinase subfamily.</text>
</comment>